<proteinExistence type="inferred from homology"/>
<dbReference type="Gene3D" id="3.30.70.1950">
    <property type="match status" value="1"/>
</dbReference>
<dbReference type="PIRSF" id="PIRSF029008">
    <property type="entry name" value="MecA"/>
    <property type="match status" value="1"/>
</dbReference>
<dbReference type="InterPro" id="IPR038471">
    <property type="entry name" value="MecA_C_sf"/>
</dbReference>
<dbReference type="HAMAP" id="MF_01124">
    <property type="entry name" value="MecA"/>
    <property type="match status" value="1"/>
</dbReference>
<keyword evidence="3" id="KW-0178">Competence</keyword>
<comment type="function">
    <text evidence="3">Enables the recognition and targeting of unfolded and aggregated proteins to the ClpC protease or to other proteins involved in proteolysis. Acts negatively in the development of competence by binding ComK and recruiting it to the ClpCP protease. When overexpressed, inhibits sporulation. Also involved in Spx degradation by ClpC.</text>
</comment>
<dbReference type="Pfam" id="PF05389">
    <property type="entry name" value="MecA"/>
    <property type="match status" value="1"/>
</dbReference>
<accession>A0ABT9W5K0</accession>
<dbReference type="RefSeq" id="WP_307398328.1">
    <property type="nucleotide sequence ID" value="NZ_BAAADK010000024.1"/>
</dbReference>
<dbReference type="NCBIfam" id="NF002781">
    <property type="entry name" value="PRK02899.1"/>
    <property type="match status" value="1"/>
</dbReference>
<dbReference type="EMBL" id="JAUSTY010000036">
    <property type="protein sequence ID" value="MDQ0168528.1"/>
    <property type="molecule type" value="Genomic_DNA"/>
</dbReference>
<keyword evidence="5" id="KW-1185">Reference proteome</keyword>
<evidence type="ECO:0000256" key="1">
    <source>
        <dbReference type="ARBA" id="ARBA00005397"/>
    </source>
</evidence>
<dbReference type="PANTHER" id="PTHR39161">
    <property type="entry name" value="ADAPTER PROTEIN MECA"/>
    <property type="match status" value="1"/>
</dbReference>
<gene>
    <name evidence="3" type="primary">mecA</name>
    <name evidence="4" type="ORF">J2S11_004490</name>
</gene>
<reference evidence="4 5" key="1">
    <citation type="submission" date="2023-07" db="EMBL/GenBank/DDBJ databases">
        <title>Genomic Encyclopedia of Type Strains, Phase IV (KMG-IV): sequencing the most valuable type-strain genomes for metagenomic binning, comparative biology and taxonomic classification.</title>
        <authorList>
            <person name="Goeker M."/>
        </authorList>
    </citation>
    <scope>NUCLEOTIDE SEQUENCE [LARGE SCALE GENOMIC DNA]</scope>
    <source>
        <strain evidence="4 5">DSM 12751</strain>
    </source>
</reference>
<name>A0ABT9W5K0_9BACI</name>
<comment type="similarity">
    <text evidence="1 3">Belongs to the MecA family.</text>
</comment>
<evidence type="ECO:0000313" key="5">
    <source>
        <dbReference type="Proteomes" id="UP001235840"/>
    </source>
</evidence>
<dbReference type="PANTHER" id="PTHR39161:SF2">
    <property type="entry name" value="ADAPTER PROTEIN MECA 2"/>
    <property type="match status" value="1"/>
</dbReference>
<protein>
    <recommendedName>
        <fullName evidence="3">Adapter protein MecA</fullName>
    </recommendedName>
</protein>
<dbReference type="InterPro" id="IPR008681">
    <property type="entry name" value="Neg-reg_MecA"/>
</dbReference>
<comment type="caution">
    <text evidence="4">The sequence shown here is derived from an EMBL/GenBank/DDBJ whole genome shotgun (WGS) entry which is preliminary data.</text>
</comment>
<sequence length="207" mass="24286">MRLERLNQDKIRIFLTFDDLVERGINKEDIWHDIPKVHELFNDMMDQAYQELDFEVSGPVAVEVFNLPAQGMVVIVTRGKGSYDPRQEDDKENDTEDQLDDEFYELEVTLDECDDVLFSFKELDDVIHVCHKLLPFVEGEGKLYTYNNRYYLLFEDVSLEESVYELMIALLSEFGEPSMTSRYILDEYASVVVEQEAVKTICKHFKP</sequence>
<evidence type="ECO:0000313" key="4">
    <source>
        <dbReference type="EMBL" id="MDQ0168528.1"/>
    </source>
</evidence>
<dbReference type="Proteomes" id="UP001235840">
    <property type="component" value="Unassembled WGS sequence"/>
</dbReference>
<comment type="subunit">
    <text evidence="2 3">Homodimer.</text>
</comment>
<evidence type="ECO:0000256" key="2">
    <source>
        <dbReference type="ARBA" id="ARBA00011738"/>
    </source>
</evidence>
<comment type="domain">
    <text evidence="3">The N-terminal domain has binding sites for ComK and probably for unfolded/aggregated proteins; the C-terminal domain interacts with ClpC.</text>
</comment>
<organism evidence="4 5">
    <name type="scientific">Caldalkalibacillus horti</name>
    <dbReference type="NCBI Taxonomy" id="77523"/>
    <lineage>
        <taxon>Bacteria</taxon>
        <taxon>Bacillati</taxon>
        <taxon>Bacillota</taxon>
        <taxon>Bacilli</taxon>
        <taxon>Bacillales</taxon>
        <taxon>Bacillaceae</taxon>
        <taxon>Caldalkalibacillus</taxon>
    </lineage>
</organism>
<evidence type="ECO:0000256" key="3">
    <source>
        <dbReference type="HAMAP-Rule" id="MF_01124"/>
    </source>
</evidence>
<keyword evidence="3" id="KW-0749">Sporulation</keyword>